<protein>
    <recommendedName>
        <fullName evidence="13">EI24 domain-containing protein</fullName>
    </recommendedName>
</protein>
<evidence type="ECO:0000256" key="1">
    <source>
        <dbReference type="ARBA" id="ARBA00004141"/>
    </source>
</evidence>
<keyword evidence="4" id="KW-0997">Cell inner membrane</keyword>
<evidence type="ECO:0000256" key="6">
    <source>
        <dbReference type="ARBA" id="ARBA00022692"/>
    </source>
</evidence>
<keyword evidence="3" id="KW-1003">Cell membrane</keyword>
<keyword evidence="7 10" id="KW-1133">Transmembrane helix</keyword>
<evidence type="ECO:0000313" key="11">
    <source>
        <dbReference type="EMBL" id="TXN31955.1"/>
    </source>
</evidence>
<dbReference type="RefSeq" id="WP_147782204.1">
    <property type="nucleotide sequence ID" value="NZ_VRMG01000004.1"/>
</dbReference>
<dbReference type="GO" id="GO:0000103">
    <property type="term" value="P:sulfate assimilation"/>
    <property type="evidence" value="ECO:0007669"/>
    <property type="project" value="TreeGrafter"/>
</dbReference>
<feature type="transmembrane region" description="Helical" evidence="10">
    <location>
        <begin position="143"/>
        <end position="164"/>
    </location>
</feature>
<name>A0A5C8UWB3_9MICO</name>
<evidence type="ECO:0000313" key="12">
    <source>
        <dbReference type="Proteomes" id="UP000321379"/>
    </source>
</evidence>
<keyword evidence="6 10" id="KW-0812">Transmembrane</keyword>
<dbReference type="InterPro" id="IPR059112">
    <property type="entry name" value="CysZ/EI24"/>
</dbReference>
<comment type="caution">
    <text evidence="11">The sequence shown here is derived from an EMBL/GenBank/DDBJ whole genome shotgun (WGS) entry which is preliminary data.</text>
</comment>
<evidence type="ECO:0008006" key="13">
    <source>
        <dbReference type="Google" id="ProtNLM"/>
    </source>
</evidence>
<evidence type="ECO:0000256" key="8">
    <source>
        <dbReference type="ARBA" id="ARBA00023032"/>
    </source>
</evidence>
<dbReference type="Proteomes" id="UP000321379">
    <property type="component" value="Unassembled WGS sequence"/>
</dbReference>
<dbReference type="GO" id="GO:0019344">
    <property type="term" value="P:cysteine biosynthetic process"/>
    <property type="evidence" value="ECO:0007669"/>
    <property type="project" value="TreeGrafter"/>
</dbReference>
<evidence type="ECO:0000256" key="4">
    <source>
        <dbReference type="ARBA" id="ARBA00022519"/>
    </source>
</evidence>
<dbReference type="AlphaFoldDB" id="A0A5C8UWB3"/>
<dbReference type="PANTHER" id="PTHR37468">
    <property type="entry name" value="SULFATE TRANSPORTER CYSZ"/>
    <property type="match status" value="1"/>
</dbReference>
<comment type="subcellular location">
    <subcellularLocation>
        <location evidence="1">Membrane</location>
        <topology evidence="1">Multi-pass membrane protein</topology>
    </subcellularLocation>
</comment>
<evidence type="ECO:0000256" key="7">
    <source>
        <dbReference type="ARBA" id="ARBA00022989"/>
    </source>
</evidence>
<organism evidence="11 12">
    <name type="scientific">Lacisediminihabitans profunda</name>
    <dbReference type="NCBI Taxonomy" id="2594790"/>
    <lineage>
        <taxon>Bacteria</taxon>
        <taxon>Bacillati</taxon>
        <taxon>Actinomycetota</taxon>
        <taxon>Actinomycetes</taxon>
        <taxon>Micrococcales</taxon>
        <taxon>Microbacteriaceae</taxon>
        <taxon>Lacisediminihabitans</taxon>
    </lineage>
</organism>
<keyword evidence="12" id="KW-1185">Reference proteome</keyword>
<feature type="transmembrane region" description="Helical" evidence="10">
    <location>
        <begin position="170"/>
        <end position="189"/>
    </location>
</feature>
<feature type="transmembrane region" description="Helical" evidence="10">
    <location>
        <begin position="210"/>
        <end position="235"/>
    </location>
</feature>
<dbReference type="GO" id="GO:0005886">
    <property type="term" value="C:plasma membrane"/>
    <property type="evidence" value="ECO:0007669"/>
    <property type="project" value="TreeGrafter"/>
</dbReference>
<keyword evidence="9 10" id="KW-0472">Membrane</keyword>
<dbReference type="InterPro" id="IPR050480">
    <property type="entry name" value="CysZ-like"/>
</dbReference>
<reference evidence="11 12" key="1">
    <citation type="submission" date="2019-08" db="EMBL/GenBank/DDBJ databases">
        <title>Bacterial whole genome sequence for Glaciihabitans sp. CHu50b-6-2.</title>
        <authorList>
            <person name="Jin L."/>
        </authorList>
    </citation>
    <scope>NUCLEOTIDE SEQUENCE [LARGE SCALE GENOMIC DNA]</scope>
    <source>
        <strain evidence="11 12">CHu50b-6-2</strain>
    </source>
</reference>
<proteinExistence type="predicted"/>
<evidence type="ECO:0000256" key="5">
    <source>
        <dbReference type="ARBA" id="ARBA00022605"/>
    </source>
</evidence>
<evidence type="ECO:0000256" key="2">
    <source>
        <dbReference type="ARBA" id="ARBA00022448"/>
    </source>
</evidence>
<evidence type="ECO:0000256" key="10">
    <source>
        <dbReference type="SAM" id="Phobius"/>
    </source>
</evidence>
<evidence type="ECO:0000256" key="3">
    <source>
        <dbReference type="ARBA" id="ARBA00022475"/>
    </source>
</evidence>
<feature type="transmembrane region" description="Helical" evidence="10">
    <location>
        <begin position="27"/>
        <end position="51"/>
    </location>
</feature>
<sequence length="267" mass="27777">MGVARRFGTGVGYLGSGLRLWLTSPRLMLLGAIPAFIVGVVYTAAFVLVLVNLESIASWAVPFAAQGSELWRTATRVVAAAALVGGLAFAAVFTFAAVTLAVGDPFYEKIWRATERTLGEEPADPGEPAWRAVARGIGSGIRLFGLTVAVGVLLFACGFIPVVGQTVVPVLGAVLGGWILALELTGFAFEARGQRLRKRRRALGANRATALGFGIPTYLLFLVPFAAVVIMPAAVAGATLLARHALEATPASPARPTDATTNPGPPQ</sequence>
<keyword evidence="5" id="KW-0028">Amino-acid biosynthesis</keyword>
<dbReference type="Pfam" id="PF07264">
    <property type="entry name" value="EI24"/>
    <property type="match status" value="1"/>
</dbReference>
<feature type="transmembrane region" description="Helical" evidence="10">
    <location>
        <begin position="77"/>
        <end position="102"/>
    </location>
</feature>
<dbReference type="EMBL" id="VRMG01000004">
    <property type="protein sequence ID" value="TXN31955.1"/>
    <property type="molecule type" value="Genomic_DNA"/>
</dbReference>
<accession>A0A5C8UWB3</accession>
<keyword evidence="8" id="KW-0764">Sulfate transport</keyword>
<dbReference type="PANTHER" id="PTHR37468:SF1">
    <property type="entry name" value="SULFATE TRANSPORTER CYSZ"/>
    <property type="match status" value="1"/>
</dbReference>
<dbReference type="GO" id="GO:0009675">
    <property type="term" value="F:high-affinity sulfate:proton symporter activity"/>
    <property type="evidence" value="ECO:0007669"/>
    <property type="project" value="TreeGrafter"/>
</dbReference>
<keyword evidence="2" id="KW-0813">Transport</keyword>
<gene>
    <name evidence="11" type="ORF">FVP33_03260</name>
</gene>
<evidence type="ECO:0000256" key="9">
    <source>
        <dbReference type="ARBA" id="ARBA00023136"/>
    </source>
</evidence>